<evidence type="ECO:0000256" key="1">
    <source>
        <dbReference type="ARBA" id="ARBA00022729"/>
    </source>
</evidence>
<feature type="signal peptide" evidence="4">
    <location>
        <begin position="1"/>
        <end position="21"/>
    </location>
</feature>
<evidence type="ECO:0000313" key="7">
    <source>
        <dbReference type="Proteomes" id="UP001175271"/>
    </source>
</evidence>
<feature type="compositionally biased region" description="Basic and acidic residues" evidence="3">
    <location>
        <begin position="717"/>
        <end position="726"/>
    </location>
</feature>
<dbReference type="GO" id="GO:0004866">
    <property type="term" value="F:endopeptidase inhibitor activity"/>
    <property type="evidence" value="ECO:0007669"/>
    <property type="project" value="InterPro"/>
</dbReference>
<evidence type="ECO:0000256" key="3">
    <source>
        <dbReference type="SAM" id="MobiDB-lite"/>
    </source>
</evidence>
<feature type="domain" description="Alpha-2-macroglobulin" evidence="5">
    <location>
        <begin position="765"/>
        <end position="857"/>
    </location>
</feature>
<dbReference type="Gene3D" id="2.20.130.20">
    <property type="match status" value="1"/>
</dbReference>
<dbReference type="Pfam" id="PF00207">
    <property type="entry name" value="A2M"/>
    <property type="match status" value="1"/>
</dbReference>
<evidence type="ECO:0000256" key="2">
    <source>
        <dbReference type="ARBA" id="ARBA00022966"/>
    </source>
</evidence>
<dbReference type="PANTHER" id="PTHR11412">
    <property type="entry name" value="MACROGLOBULIN / COMPLEMENT"/>
    <property type="match status" value="1"/>
</dbReference>
<name>A0AA39HH87_9BILA</name>
<accession>A0AA39HH87</accession>
<dbReference type="Gene3D" id="2.60.40.10">
    <property type="entry name" value="Immunoglobulins"/>
    <property type="match status" value="1"/>
</dbReference>
<evidence type="ECO:0000256" key="4">
    <source>
        <dbReference type="SAM" id="SignalP"/>
    </source>
</evidence>
<keyword evidence="2" id="KW-0882">Thioester bond</keyword>
<gene>
    <name evidence="6" type="ORF">QR680_017984</name>
</gene>
<dbReference type="InterPro" id="IPR011625">
    <property type="entry name" value="A2M_N_BRD"/>
</dbReference>
<dbReference type="SMART" id="SM01360">
    <property type="entry name" value="A2M"/>
    <property type="match status" value="1"/>
</dbReference>
<evidence type="ECO:0000313" key="6">
    <source>
        <dbReference type="EMBL" id="KAK0405420.1"/>
    </source>
</evidence>
<dbReference type="PANTHER" id="PTHR11412:SF136">
    <property type="entry name" value="CD109 ANTIGEN"/>
    <property type="match status" value="1"/>
</dbReference>
<dbReference type="Gene3D" id="2.60.40.1930">
    <property type="match status" value="3"/>
</dbReference>
<protein>
    <recommendedName>
        <fullName evidence="5">Alpha-2-macroglobulin domain-containing protein</fullName>
    </recommendedName>
</protein>
<dbReference type="Pfam" id="PF07703">
    <property type="entry name" value="A2M_BRD"/>
    <property type="match status" value="1"/>
</dbReference>
<dbReference type="Gene3D" id="2.60.40.1940">
    <property type="match status" value="1"/>
</dbReference>
<evidence type="ECO:0000259" key="5">
    <source>
        <dbReference type="SMART" id="SM01360"/>
    </source>
</evidence>
<comment type="caution">
    <text evidence="6">The sequence shown here is derived from an EMBL/GenBank/DDBJ whole genome shotgun (WGS) entry which is preliminary data.</text>
</comment>
<dbReference type="InterPro" id="IPR013783">
    <property type="entry name" value="Ig-like_fold"/>
</dbReference>
<dbReference type="EMBL" id="JAUCMV010000004">
    <property type="protein sequence ID" value="KAK0405420.1"/>
    <property type="molecule type" value="Genomic_DNA"/>
</dbReference>
<feature type="region of interest" description="Disordered" evidence="3">
    <location>
        <begin position="717"/>
        <end position="739"/>
    </location>
</feature>
<keyword evidence="1 4" id="KW-0732">Signal</keyword>
<dbReference type="InterPro" id="IPR001599">
    <property type="entry name" value="Macroglobln_a2"/>
</dbReference>
<proteinExistence type="predicted"/>
<organism evidence="6 7">
    <name type="scientific">Steinernema hermaphroditum</name>
    <dbReference type="NCBI Taxonomy" id="289476"/>
    <lineage>
        <taxon>Eukaryota</taxon>
        <taxon>Metazoa</taxon>
        <taxon>Ecdysozoa</taxon>
        <taxon>Nematoda</taxon>
        <taxon>Chromadorea</taxon>
        <taxon>Rhabditida</taxon>
        <taxon>Tylenchina</taxon>
        <taxon>Panagrolaimomorpha</taxon>
        <taxon>Strongyloidoidea</taxon>
        <taxon>Steinernematidae</taxon>
        <taxon>Steinernema</taxon>
    </lineage>
</organism>
<dbReference type="Gene3D" id="6.20.50.160">
    <property type="match status" value="1"/>
</dbReference>
<dbReference type="InterPro" id="IPR050473">
    <property type="entry name" value="A2M/Complement_sys"/>
</dbReference>
<feature type="chain" id="PRO_5041279864" description="Alpha-2-macroglobulin domain-containing protein" evidence="4">
    <location>
        <begin position="22"/>
        <end position="1715"/>
    </location>
</feature>
<sequence>MSRLLLYFAFFSFFSLQSVRSELEPIVLLPPSFRWGTENEIVVIPLQTSRTINVQLDVEIKTSGQNEKNRIVYRRSILTSKTNRPNVVKFQLDKKDTYSDFYSVTVKVDKHSSYVANVHGNPNIRTIEVQTDKVFYKKGEKVKVRALPITEEGELYKEEVSFSLWNPNNFKLITKNETAEDRYIHLEFTLPENLQYGEWRIVAIPNDYGGRAVENSAMSYVATFEVQDYALPLIQVLLDAKVTRDSDTPLFTVSARYSHGTLLNGTVRIECKSENSTDTHYLTSLTMMNGFVSSQVKVSQCFPDKHTQSATIIAKVRDTSTSATAETRYQLDLRVAGFDLVPLRPAFSDRSMSFFVFVKPTGSPFEDLPDVVHMNVTCLSTREGYTKQSTYQTKIGEIIGISAARNDFYHCSAIVIFAQREISNAMFSRNVTLIVANMSSAESTNFNLISPEEPTKTSYRVGEEFRATVLGVASEYMVVCNKREIAASGQVEHQRIRFEITEKMVSQCVLYVYSFQKTAAYKDGKPYTDMWMFFVENNCPFTATPNASEISPSDKLSININGPERGLALLHVLDSRMFGLLQRSLMYAPSTYWEIDSFGGNKTTSLRMANFFDDANFKDILSGVCKEAGHSYRSYLSTTLTCPFFGRSSSGISNFCQQQLRKACQYVPSEIRNPVFLRQGATHPDANLSPVSPQFSPDLNVRVSSIFNIVAASPDRASDRAAENPHRSRTLPVDDVPQAMETNDDPVIGGHSAEQVKVRQDFKEVWLFNDVPLDTSGKGRVQLTAPDSIANWSIASTFWGPGHFGVCRPSPTAVISKKDFYMIVELPKHIYVNETIATEIIVTTEKEFHDDYLDLSVCISGLSYKACIDQGHFGELGKEVYDQVRLTRNTRSGVRKTPIFFTKPGPVELVFSLRRQSNVQVNHCMEGKMEDQVKIVVNVEKRADTELFYKGIIISPDKPLKEQSSVRSIERIDYDQIRNGNQVTTNIHLNLLESVVQDLALEVSKFLSTAPFNVPKAFRDQKQKLGVLPMKNLFLSDVLKELSVKVYKQKAIRLNQKLSIADLEEIEILEGEIGSLVSEISTFSNCTGSGEPCGFAEYGAPNNDVSIPLTAVSTILLCQRGMEPSTVKGPLRLLFDAVKGVLRKDRDVDDLFHDLPTAAQRAAFLKALIYQVFHDCPENFKTDTNLEHSLMELQTELFFMEHNRYDPRVVAGLALMGLEGVHDTARLQLNKSIRRNQLPFWDFNSTCQSGKCEENLPNDVKQFIKYHDEKRNEVLLNSLGLLTYTVKGILGKTGGNTNLDHLADWIYEQKRSDEAYYGVLDTFFASRSLYEYRKKHSSAAFFGNPQLNIRYMLNDTVLEEELVLDDNPLLIPLPTNVSRISIISNGEGKVKLGVQLVTTKRQRSKRHTSDEFYPVKITCEQEKIEHDYLRQEVCIQVKSRMLKTLQIDHAFYTGFKSEPDKLDLMPESKRNGAEIVGKVEFSESEAHVIITNLSPDVPTCYQIGLRSSISEPNNLASVHIMAKSADRGDVGKLFITHPDVNDLRKRRKRQMPAINDAIDKICFEGGECSCAEANCNVKCSDCNNLPNTKVEQLLRSDDTIGCNLKVTDDPYWHNTSLTTSSNYIVIPTSYNSGAKNVTLWLRACNYQCQDDSNNVLNYFAKGQWLLLLGNKHGSVVDSQQRRHYVLGNSDYFERGQMTCSNASTLLLWGNKCDFV</sequence>
<keyword evidence="7" id="KW-1185">Reference proteome</keyword>
<reference evidence="6" key="1">
    <citation type="submission" date="2023-06" db="EMBL/GenBank/DDBJ databases">
        <title>Genomic analysis of the entomopathogenic nematode Steinernema hermaphroditum.</title>
        <authorList>
            <person name="Schwarz E.M."/>
            <person name="Heppert J.K."/>
            <person name="Baniya A."/>
            <person name="Schwartz H.T."/>
            <person name="Tan C.-H."/>
            <person name="Antoshechkin I."/>
            <person name="Sternberg P.W."/>
            <person name="Goodrich-Blair H."/>
            <person name="Dillman A.R."/>
        </authorList>
    </citation>
    <scope>NUCLEOTIDE SEQUENCE</scope>
    <source>
        <strain evidence="6">PS9179</strain>
        <tissue evidence="6">Whole animal</tissue>
    </source>
</reference>
<dbReference type="Proteomes" id="UP001175271">
    <property type="component" value="Unassembled WGS sequence"/>
</dbReference>